<evidence type="ECO:0000256" key="2">
    <source>
        <dbReference type="ARBA" id="ARBA00019044"/>
    </source>
</evidence>
<dbReference type="GO" id="GO:0005344">
    <property type="term" value="F:oxygen carrier activity"/>
    <property type="evidence" value="ECO:0007669"/>
    <property type="project" value="UniProtKB-KW"/>
</dbReference>
<accession>A0A8C6VTM6</accession>
<evidence type="ECO:0000256" key="9">
    <source>
        <dbReference type="ARBA" id="ARBA00023004"/>
    </source>
</evidence>
<dbReference type="Gene3D" id="6.10.140.2110">
    <property type="match status" value="1"/>
</dbReference>
<dbReference type="AlphaFoldDB" id="A0A8C6VTM6"/>
<evidence type="ECO:0000256" key="14">
    <source>
        <dbReference type="ARBA" id="ARBA00044553"/>
    </source>
</evidence>
<dbReference type="Proteomes" id="UP000694548">
    <property type="component" value="Chromosome sgr08"/>
</dbReference>
<evidence type="ECO:0000256" key="16">
    <source>
        <dbReference type="ARBA" id="ARBA00049931"/>
    </source>
</evidence>
<reference evidence="19" key="1">
    <citation type="submission" date="2014-08" db="EMBL/GenBank/DDBJ databases">
        <authorList>
            <person name="Senf B."/>
            <person name="Petzold A."/>
            <person name="Downie B.R."/>
            <person name="Koch P."/>
            <person name="Platzer M."/>
        </authorList>
    </citation>
    <scope>NUCLEOTIDE SEQUENCE [LARGE SCALE GENOMIC DNA]</scope>
    <source>
        <strain evidence="19">GRZ</strain>
    </source>
</reference>
<evidence type="ECO:0000256" key="3">
    <source>
        <dbReference type="ARBA" id="ARBA00022448"/>
    </source>
</evidence>
<dbReference type="GO" id="GO:0016528">
    <property type="term" value="C:sarcoplasm"/>
    <property type="evidence" value="ECO:0007669"/>
    <property type="project" value="UniProtKB-SubCell"/>
</dbReference>
<comment type="subunit">
    <text evidence="12">Monomeric.</text>
</comment>
<keyword evidence="3 17" id="KW-0813">Transport</keyword>
<comment type="catalytic activity">
    <reaction evidence="16">
        <text>H2O2 + AH2 = A + 2 H2O</text>
        <dbReference type="Rhea" id="RHEA:30275"/>
        <dbReference type="ChEBI" id="CHEBI:13193"/>
        <dbReference type="ChEBI" id="CHEBI:15377"/>
        <dbReference type="ChEBI" id="CHEBI:16240"/>
        <dbReference type="ChEBI" id="CHEBI:17499"/>
    </reaction>
</comment>
<evidence type="ECO:0000256" key="8">
    <source>
        <dbReference type="ARBA" id="ARBA00023002"/>
    </source>
</evidence>
<keyword evidence="10" id="KW-0514">Muscle protein</keyword>
<evidence type="ECO:0000256" key="1">
    <source>
        <dbReference type="ARBA" id="ARBA00008705"/>
    </source>
</evidence>
<dbReference type="GO" id="GO:0001570">
    <property type="term" value="P:vasculogenesis"/>
    <property type="evidence" value="ECO:0007669"/>
    <property type="project" value="Ensembl"/>
</dbReference>
<dbReference type="Pfam" id="PF00042">
    <property type="entry name" value="Globin"/>
    <property type="match status" value="1"/>
</dbReference>
<dbReference type="Ensembl" id="ENSNFUT00015040926.1">
    <property type="protein sequence ID" value="ENSNFUP00015039206.1"/>
    <property type="gene ID" value="ENSNFUG00015018903.1"/>
</dbReference>
<dbReference type="PANTHER" id="PTHR47132">
    <property type="entry name" value="MYOGLOBIN"/>
    <property type="match status" value="1"/>
</dbReference>
<evidence type="ECO:0000256" key="12">
    <source>
        <dbReference type="ARBA" id="ARBA00044514"/>
    </source>
</evidence>
<keyword evidence="9" id="KW-0408">Iron</keyword>
<evidence type="ECO:0000256" key="15">
    <source>
        <dbReference type="ARBA" id="ARBA00048118"/>
    </source>
</evidence>
<dbReference type="GeneTree" id="ENSGT00940000160809"/>
<dbReference type="GO" id="GO:0046872">
    <property type="term" value="F:metal ion binding"/>
    <property type="evidence" value="ECO:0007669"/>
    <property type="project" value="UniProtKB-KW"/>
</dbReference>
<dbReference type="GO" id="GO:0048565">
    <property type="term" value="P:digestive tract development"/>
    <property type="evidence" value="ECO:0007669"/>
    <property type="project" value="Ensembl"/>
</dbReference>
<dbReference type="PROSITE" id="PS51257">
    <property type="entry name" value="PROKAR_LIPOPROTEIN"/>
    <property type="match status" value="1"/>
</dbReference>
<evidence type="ECO:0000256" key="4">
    <source>
        <dbReference type="ARBA" id="ARBA00022490"/>
    </source>
</evidence>
<dbReference type="PROSITE" id="PS01033">
    <property type="entry name" value="GLOBIN"/>
    <property type="match status" value="1"/>
</dbReference>
<evidence type="ECO:0000313" key="19">
    <source>
        <dbReference type="Ensembl" id="ENSNFUP00015039206.1"/>
    </source>
</evidence>
<reference evidence="19" key="2">
    <citation type="submission" date="2025-08" db="UniProtKB">
        <authorList>
            <consortium name="Ensembl"/>
        </authorList>
    </citation>
    <scope>IDENTIFICATION</scope>
</reference>
<feature type="domain" description="Globin" evidence="18">
    <location>
        <begin position="62"/>
        <end position="205"/>
    </location>
</feature>
<dbReference type="SUPFAM" id="SSF46458">
    <property type="entry name" value="Globin-like"/>
    <property type="match status" value="1"/>
</dbReference>
<dbReference type="GO" id="GO:0019825">
    <property type="term" value="F:oxygen binding"/>
    <property type="evidence" value="ECO:0007669"/>
    <property type="project" value="InterPro"/>
</dbReference>
<reference evidence="19" key="3">
    <citation type="submission" date="2025-09" db="UniProtKB">
        <authorList>
            <consortium name="Ensembl"/>
        </authorList>
    </citation>
    <scope>IDENTIFICATION</scope>
</reference>
<comment type="subcellular location">
    <subcellularLocation>
        <location evidence="11">Cytoplasm</location>
        <location evidence="11">Sarcoplasm</location>
    </subcellularLocation>
</comment>
<proteinExistence type="inferred from homology"/>
<dbReference type="InterPro" id="IPR002335">
    <property type="entry name" value="Myoglobin"/>
</dbReference>
<evidence type="ECO:0000256" key="13">
    <source>
        <dbReference type="ARBA" id="ARBA00044552"/>
    </source>
</evidence>
<gene>
    <name evidence="19" type="primary">mb</name>
</gene>
<name>A0A8C6VTM6_NOTFU</name>
<dbReference type="InterPro" id="IPR000971">
    <property type="entry name" value="Globin"/>
</dbReference>
<keyword evidence="4" id="KW-0963">Cytoplasm</keyword>
<dbReference type="GO" id="GO:0020037">
    <property type="term" value="F:heme binding"/>
    <property type="evidence" value="ECO:0007669"/>
    <property type="project" value="InterPro"/>
</dbReference>
<dbReference type="PANTHER" id="PTHR47132:SF1">
    <property type="entry name" value="MYOGLOBIN"/>
    <property type="match status" value="1"/>
</dbReference>
<keyword evidence="7" id="KW-0479">Metal-binding</keyword>
<keyword evidence="5 17" id="KW-0349">Heme</keyword>
<evidence type="ECO:0000313" key="20">
    <source>
        <dbReference type="Proteomes" id="UP000694548"/>
    </source>
</evidence>
<evidence type="ECO:0000256" key="7">
    <source>
        <dbReference type="ARBA" id="ARBA00022723"/>
    </source>
</evidence>
<dbReference type="GO" id="GO:0001666">
    <property type="term" value="P:response to hypoxia"/>
    <property type="evidence" value="ECO:0007669"/>
    <property type="project" value="Ensembl"/>
</dbReference>
<evidence type="ECO:0000256" key="6">
    <source>
        <dbReference type="ARBA" id="ARBA00022621"/>
    </source>
</evidence>
<dbReference type="InterPro" id="IPR009050">
    <property type="entry name" value="Globin-like_sf"/>
</dbReference>
<dbReference type="PRINTS" id="PR00613">
    <property type="entry name" value="MYOGLOBIN"/>
</dbReference>
<comment type="catalytic activity">
    <reaction evidence="15">
        <text>Fe(III)-heme b-[protein] + nitric oxide + H2O = Fe(II)-heme b-[protein] + nitrite + 2 H(+)</text>
        <dbReference type="Rhea" id="RHEA:77711"/>
        <dbReference type="Rhea" id="RHEA-COMP:18975"/>
        <dbReference type="Rhea" id="RHEA-COMP:18976"/>
        <dbReference type="ChEBI" id="CHEBI:15377"/>
        <dbReference type="ChEBI" id="CHEBI:15378"/>
        <dbReference type="ChEBI" id="CHEBI:16301"/>
        <dbReference type="ChEBI" id="CHEBI:16480"/>
        <dbReference type="ChEBI" id="CHEBI:55376"/>
        <dbReference type="ChEBI" id="CHEBI:60344"/>
    </reaction>
    <physiologicalReaction direction="right-to-left" evidence="15">
        <dbReference type="Rhea" id="RHEA:77713"/>
    </physiologicalReaction>
</comment>
<dbReference type="GO" id="GO:0016491">
    <property type="term" value="F:oxidoreductase activity"/>
    <property type="evidence" value="ECO:0007669"/>
    <property type="project" value="UniProtKB-KW"/>
</dbReference>
<evidence type="ECO:0000256" key="11">
    <source>
        <dbReference type="ARBA" id="ARBA00044498"/>
    </source>
</evidence>
<dbReference type="Gene3D" id="6.10.140.2100">
    <property type="match status" value="1"/>
</dbReference>
<comment type="similarity">
    <text evidence="1 17">Belongs to the globin family.</text>
</comment>
<evidence type="ECO:0000256" key="17">
    <source>
        <dbReference type="RuleBase" id="RU000356"/>
    </source>
</evidence>
<sequence length="211" mass="23184">MQSRARVALHTHRGQTRSCLQLPLVMSCPRMKWLLACSHRIKQKKCNATQDSTTISHQVLSPWIMADYDMILKHWGPVEADYNAHGNLVLTRLFNEHPETQKLFPKFVGIPLGELAGNAAVSAHGATVLKKLGELLKAKGNHAAILKPLANTHATKHKIPINNFRLISEVIGKVMAEKAGLDAAGQQALRNVMAVVISDIEASYKELGFTG</sequence>
<protein>
    <recommendedName>
        <fullName evidence="2">Myoglobin</fullName>
    </recommendedName>
    <alternativeName>
        <fullName evidence="13">Nitrite reductase MB</fullName>
    </alternativeName>
    <alternativeName>
        <fullName evidence="14">Pseudoperoxidase MB</fullName>
    </alternativeName>
</protein>
<keyword evidence="8" id="KW-0560">Oxidoreductase</keyword>
<evidence type="ECO:0000256" key="5">
    <source>
        <dbReference type="ARBA" id="ARBA00022617"/>
    </source>
</evidence>
<dbReference type="GO" id="GO:0014823">
    <property type="term" value="P:response to activity"/>
    <property type="evidence" value="ECO:0007669"/>
    <property type="project" value="Ensembl"/>
</dbReference>
<evidence type="ECO:0000256" key="10">
    <source>
        <dbReference type="ARBA" id="ARBA00023179"/>
    </source>
</evidence>
<dbReference type="GO" id="GO:0070062">
    <property type="term" value="C:extracellular exosome"/>
    <property type="evidence" value="ECO:0007669"/>
    <property type="project" value="TreeGrafter"/>
</dbReference>
<keyword evidence="20" id="KW-1185">Reference proteome</keyword>
<evidence type="ECO:0000259" key="18">
    <source>
        <dbReference type="PROSITE" id="PS01033"/>
    </source>
</evidence>
<keyword evidence="6 17" id="KW-0561">Oxygen transport</keyword>
<organism evidence="19 20">
    <name type="scientific">Nothobranchius furzeri</name>
    <name type="common">Turquoise killifish</name>
    <dbReference type="NCBI Taxonomy" id="105023"/>
    <lineage>
        <taxon>Eukaryota</taxon>
        <taxon>Metazoa</taxon>
        <taxon>Chordata</taxon>
        <taxon>Craniata</taxon>
        <taxon>Vertebrata</taxon>
        <taxon>Euteleostomi</taxon>
        <taxon>Actinopterygii</taxon>
        <taxon>Neopterygii</taxon>
        <taxon>Teleostei</taxon>
        <taxon>Neoteleostei</taxon>
        <taxon>Acanthomorphata</taxon>
        <taxon>Ovalentaria</taxon>
        <taxon>Atherinomorphae</taxon>
        <taxon>Cyprinodontiformes</taxon>
        <taxon>Nothobranchiidae</taxon>
        <taxon>Nothobranchius</taxon>
    </lineage>
</organism>